<comment type="caution">
    <text evidence="1">The sequence shown here is derived from an EMBL/GenBank/DDBJ whole genome shotgun (WGS) entry which is preliminary data.</text>
</comment>
<keyword evidence="2" id="KW-1185">Reference proteome</keyword>
<name>A0ABU0W5I1_9GAMM</name>
<gene>
    <name evidence="1" type="ORF">RBH19_05310</name>
</gene>
<dbReference type="RefSeq" id="WP_306727766.1">
    <property type="nucleotide sequence ID" value="NZ_JAVDDT010000002.1"/>
</dbReference>
<protein>
    <submittedName>
        <fullName evidence="1">Uncharacterized protein</fullName>
    </submittedName>
</protein>
<reference evidence="1 2" key="1">
    <citation type="submission" date="2023-08" db="EMBL/GenBank/DDBJ databases">
        <title>Whole-genome sequencing of halo(alkali)philic microorganisms from hypersaline lakes.</title>
        <authorList>
            <person name="Sorokin D.Y."/>
            <person name="Abbas B."/>
            <person name="Merkel A.Y."/>
        </authorList>
    </citation>
    <scope>NUCLEOTIDE SEQUENCE [LARGE SCALE GENOMIC DNA]</scope>
    <source>
        <strain evidence="1 2">AB-CW4</strain>
    </source>
</reference>
<evidence type="ECO:0000313" key="2">
    <source>
        <dbReference type="Proteomes" id="UP001239019"/>
    </source>
</evidence>
<accession>A0ABU0W5I1</accession>
<evidence type="ECO:0000313" key="1">
    <source>
        <dbReference type="EMBL" id="MDQ2069282.1"/>
    </source>
</evidence>
<organism evidence="1 2">
    <name type="scientific">Natronospira bacteriovora</name>
    <dbReference type="NCBI Taxonomy" id="3069753"/>
    <lineage>
        <taxon>Bacteria</taxon>
        <taxon>Pseudomonadati</taxon>
        <taxon>Pseudomonadota</taxon>
        <taxon>Gammaproteobacteria</taxon>
        <taxon>Natronospirales</taxon>
        <taxon>Natronospiraceae</taxon>
        <taxon>Natronospira</taxon>
    </lineage>
</organism>
<sequence>MANQPDLFTPRQRPGQLTPAEIRRRLHEPLGDPALADKPRGYCRGYNQVRFRTQLQQGRPA</sequence>
<dbReference type="Proteomes" id="UP001239019">
    <property type="component" value="Unassembled WGS sequence"/>
</dbReference>
<dbReference type="EMBL" id="JAVDDT010000002">
    <property type="protein sequence ID" value="MDQ2069282.1"/>
    <property type="molecule type" value="Genomic_DNA"/>
</dbReference>
<proteinExistence type="predicted"/>